<sequence>NRVGGRAPARTGARDEPEPHGVAADRGRQRLVEEGADHVEAHRLRGPKRRAALDADLTPAQHPEKDLQERDRDGEAEPAQALDLDAGGEIVQIDLAQREIEQRGRDQDLDGRKQDSAHFGSRCQVSGCVKNSAKRFRAPKFVALVWFPHRSGNTRAGPYCGRWEGAAKQAGTGTSRRSPGV</sequence>
<evidence type="ECO:0000313" key="2">
    <source>
        <dbReference type="EMBL" id="GCC46863.1"/>
    </source>
</evidence>
<feature type="region of interest" description="Disordered" evidence="1">
    <location>
        <begin position="1"/>
        <end position="123"/>
    </location>
</feature>
<organism evidence="2 3">
    <name type="scientific">Chiloscyllium punctatum</name>
    <name type="common">Brownbanded bambooshark</name>
    <name type="synonym">Hemiscyllium punctatum</name>
    <dbReference type="NCBI Taxonomy" id="137246"/>
    <lineage>
        <taxon>Eukaryota</taxon>
        <taxon>Metazoa</taxon>
        <taxon>Chordata</taxon>
        <taxon>Craniata</taxon>
        <taxon>Vertebrata</taxon>
        <taxon>Chondrichthyes</taxon>
        <taxon>Elasmobranchii</taxon>
        <taxon>Galeomorphii</taxon>
        <taxon>Galeoidea</taxon>
        <taxon>Orectolobiformes</taxon>
        <taxon>Hemiscylliidae</taxon>
        <taxon>Chiloscyllium</taxon>
    </lineage>
</organism>
<keyword evidence="3" id="KW-1185">Reference proteome</keyword>
<name>A0A401TW37_CHIPU</name>
<evidence type="ECO:0000313" key="3">
    <source>
        <dbReference type="Proteomes" id="UP000287033"/>
    </source>
</evidence>
<evidence type="ECO:0000256" key="1">
    <source>
        <dbReference type="SAM" id="MobiDB-lite"/>
    </source>
</evidence>
<gene>
    <name evidence="2" type="ORF">chiPu_0030905</name>
</gene>
<comment type="caution">
    <text evidence="2">The sequence shown here is derived from an EMBL/GenBank/DDBJ whole genome shotgun (WGS) entry which is preliminary data.</text>
</comment>
<protein>
    <submittedName>
        <fullName evidence="2">Uncharacterized protein</fullName>
    </submittedName>
</protein>
<feature type="non-terminal residue" evidence="2">
    <location>
        <position position="1"/>
    </location>
</feature>
<dbReference type="EMBL" id="BEZZ01196115">
    <property type="protein sequence ID" value="GCC46863.1"/>
    <property type="molecule type" value="Genomic_DNA"/>
</dbReference>
<feature type="compositionally biased region" description="Basic and acidic residues" evidence="1">
    <location>
        <begin position="62"/>
        <end position="75"/>
    </location>
</feature>
<proteinExistence type="predicted"/>
<reference evidence="2 3" key="1">
    <citation type="journal article" date="2018" name="Nat. Ecol. Evol.">
        <title>Shark genomes provide insights into elasmobranch evolution and the origin of vertebrates.</title>
        <authorList>
            <person name="Hara Y"/>
            <person name="Yamaguchi K"/>
            <person name="Onimaru K"/>
            <person name="Kadota M"/>
            <person name="Koyanagi M"/>
            <person name="Keeley SD"/>
            <person name="Tatsumi K"/>
            <person name="Tanaka K"/>
            <person name="Motone F"/>
            <person name="Kageyama Y"/>
            <person name="Nozu R"/>
            <person name="Adachi N"/>
            <person name="Nishimura O"/>
            <person name="Nakagawa R"/>
            <person name="Tanegashima C"/>
            <person name="Kiyatake I"/>
            <person name="Matsumoto R"/>
            <person name="Murakumo K"/>
            <person name="Nishida K"/>
            <person name="Terakita A"/>
            <person name="Kuratani S"/>
            <person name="Sato K"/>
            <person name="Hyodo S Kuraku.S."/>
        </authorList>
    </citation>
    <scope>NUCLEOTIDE SEQUENCE [LARGE SCALE GENOMIC DNA]</scope>
</reference>
<feature type="compositionally biased region" description="Basic and acidic residues" evidence="1">
    <location>
        <begin position="12"/>
        <end position="43"/>
    </location>
</feature>
<feature type="compositionally biased region" description="Basic and acidic residues" evidence="1">
    <location>
        <begin position="96"/>
        <end position="116"/>
    </location>
</feature>
<dbReference type="AlphaFoldDB" id="A0A401TW37"/>
<dbReference type="Proteomes" id="UP000287033">
    <property type="component" value="Unassembled WGS sequence"/>
</dbReference>
<accession>A0A401TW37</accession>